<name>A0AA44EHF8_9HYPH</name>
<dbReference type="EMBL" id="JABRWM010000005">
    <property type="protein sequence ID" value="NRF18335.1"/>
    <property type="molecule type" value="Genomic_DNA"/>
</dbReference>
<keyword evidence="2" id="KW-0614">Plasmid</keyword>
<keyword evidence="3" id="KW-1185">Reference proteome</keyword>
<proteinExistence type="predicted"/>
<feature type="compositionally biased region" description="Polar residues" evidence="1">
    <location>
        <begin position="1"/>
        <end position="14"/>
    </location>
</feature>
<dbReference type="RefSeq" id="WP_157951632.1">
    <property type="nucleotide sequence ID" value="NZ_JABRWL010000003.1"/>
</dbReference>
<feature type="region of interest" description="Disordered" evidence="1">
    <location>
        <begin position="1"/>
        <end position="35"/>
    </location>
</feature>
<protein>
    <submittedName>
        <fullName evidence="2">Uncharacterized protein</fullName>
    </submittedName>
</protein>
<sequence length="63" mass="6645">MNKSKISDALNNVKATGRRPGRSHHQSWADLHAASGGESRASSSCLMASNLSDAVTVIAHLPF</sequence>
<evidence type="ECO:0000256" key="1">
    <source>
        <dbReference type="SAM" id="MobiDB-lite"/>
    </source>
</evidence>
<evidence type="ECO:0000313" key="3">
    <source>
        <dbReference type="Proteomes" id="UP001155820"/>
    </source>
</evidence>
<gene>
    <name evidence="2" type="ORF">FOB26_04285</name>
</gene>
<comment type="caution">
    <text evidence="2">The sequence shown here is derived from an EMBL/GenBank/DDBJ whole genome shotgun (WGS) entry which is preliminary data.</text>
</comment>
<feature type="compositionally biased region" description="Basic residues" evidence="1">
    <location>
        <begin position="16"/>
        <end position="25"/>
    </location>
</feature>
<organism evidence="2 3">
    <name type="scientific">Agrobacterium pusense</name>
    <dbReference type="NCBI Taxonomy" id="648995"/>
    <lineage>
        <taxon>Bacteria</taxon>
        <taxon>Pseudomonadati</taxon>
        <taxon>Pseudomonadota</taxon>
        <taxon>Alphaproteobacteria</taxon>
        <taxon>Hyphomicrobiales</taxon>
        <taxon>Rhizobiaceae</taxon>
        <taxon>Rhizobium/Agrobacterium group</taxon>
        <taxon>Agrobacterium</taxon>
    </lineage>
</organism>
<accession>A0AA44EHF8</accession>
<dbReference type="Proteomes" id="UP001155820">
    <property type="component" value="Unassembled WGS sequence"/>
</dbReference>
<dbReference type="AlphaFoldDB" id="A0AA44EHF8"/>
<reference evidence="2" key="1">
    <citation type="submission" date="2019-07" db="EMBL/GenBank/DDBJ databases">
        <title>FDA dAtabase for Regulatory Grade micrObial Sequences (FDA-ARGOS): Supporting development and validation of Infectious Disease Dx tests.</title>
        <authorList>
            <person name="Bachman M."/>
            <person name="Young C."/>
            <person name="Tallon L."/>
            <person name="Sadzewicz L."/>
            <person name="Vavikolanu K."/>
            <person name="Mehta A."/>
            <person name="Aluvathingal J."/>
            <person name="Nadendla S."/>
            <person name="Nandy P."/>
            <person name="Geyer C."/>
            <person name="Yan Y."/>
            <person name="Sichtig H."/>
        </authorList>
    </citation>
    <scope>NUCLEOTIDE SEQUENCE</scope>
    <source>
        <strain evidence="2">FDAARGOS_618</strain>
        <plasmid evidence="2">unnamed5</plasmid>
    </source>
</reference>
<geneLocation type="plasmid" evidence="2">
    <name>unnamed5</name>
</geneLocation>
<evidence type="ECO:0000313" key="2">
    <source>
        <dbReference type="EMBL" id="NRF18335.1"/>
    </source>
</evidence>